<dbReference type="Pfam" id="PF07818">
    <property type="entry name" value="HCNGP"/>
    <property type="match status" value="1"/>
</dbReference>
<evidence type="ECO:0000313" key="2">
    <source>
        <dbReference type="EMBL" id="ETN38699.1"/>
    </source>
</evidence>
<organism evidence="2 3">
    <name type="scientific">Cyphellophora europaea (strain CBS 101466)</name>
    <name type="common">Phialophora europaea</name>
    <dbReference type="NCBI Taxonomy" id="1220924"/>
    <lineage>
        <taxon>Eukaryota</taxon>
        <taxon>Fungi</taxon>
        <taxon>Dikarya</taxon>
        <taxon>Ascomycota</taxon>
        <taxon>Pezizomycotina</taxon>
        <taxon>Eurotiomycetes</taxon>
        <taxon>Chaetothyriomycetidae</taxon>
        <taxon>Chaetothyriales</taxon>
        <taxon>Cyphellophoraceae</taxon>
        <taxon>Cyphellophora</taxon>
    </lineage>
</organism>
<dbReference type="GO" id="GO:0005634">
    <property type="term" value="C:nucleus"/>
    <property type="evidence" value="ECO:0007669"/>
    <property type="project" value="TreeGrafter"/>
</dbReference>
<dbReference type="OrthoDB" id="1714508at2759"/>
<name>W2RSJ5_CYPE1</name>
<dbReference type="PANTHER" id="PTHR13464">
    <property type="entry name" value="TRANSCRIPTIONAL REGULATOR PROTEIN HCNGP"/>
    <property type="match status" value="1"/>
</dbReference>
<protein>
    <recommendedName>
        <fullName evidence="4">HCNGP-like protein</fullName>
    </recommendedName>
</protein>
<sequence>MSGLVAYDSSDEEVEQASAPSVPVPTLASAPRETASAPNGATNFTTSANAIPSLVGPVMPTEEYPEIEDLNDLPESMSEQDLVRHLTQASHPMTAIPLSPPGSPNAAVEAKFKRFLELKSKGLHFNEDLANKSSFRNPALFSTLMERTGLDGSSQYTTSLPKSVYEPQSFPSYAYKEELARSQQSIRDQQAARKKQASAAGKRTIEFIQAGGSGTSSQKSTPGSQRRGLGS</sequence>
<dbReference type="HOGENOM" id="CLU_064352_1_1_1"/>
<evidence type="ECO:0008006" key="4">
    <source>
        <dbReference type="Google" id="ProtNLM"/>
    </source>
</evidence>
<dbReference type="AlphaFoldDB" id="W2RSJ5"/>
<dbReference type="InterPro" id="IPR012479">
    <property type="entry name" value="SAP30BP"/>
</dbReference>
<gene>
    <name evidence="2" type="ORF">HMPREF1541_06736</name>
</gene>
<accession>W2RSJ5</accession>
<dbReference type="InParanoid" id="W2RSJ5"/>
<evidence type="ECO:0000313" key="3">
    <source>
        <dbReference type="Proteomes" id="UP000030752"/>
    </source>
</evidence>
<feature type="region of interest" description="Disordered" evidence="1">
    <location>
        <begin position="181"/>
        <end position="231"/>
    </location>
</feature>
<keyword evidence="3" id="KW-1185">Reference proteome</keyword>
<dbReference type="Proteomes" id="UP000030752">
    <property type="component" value="Unassembled WGS sequence"/>
</dbReference>
<dbReference type="VEuPathDB" id="FungiDB:HMPREF1541_06736"/>
<dbReference type="STRING" id="1220924.W2RSJ5"/>
<feature type="region of interest" description="Disordered" evidence="1">
    <location>
        <begin position="1"/>
        <end position="57"/>
    </location>
</feature>
<dbReference type="RefSeq" id="XP_008719288.1">
    <property type="nucleotide sequence ID" value="XM_008721066.1"/>
</dbReference>
<dbReference type="GeneID" id="19974075"/>
<dbReference type="EMBL" id="KB822722">
    <property type="protein sequence ID" value="ETN38699.1"/>
    <property type="molecule type" value="Genomic_DNA"/>
</dbReference>
<feature type="compositionally biased region" description="Polar residues" evidence="1">
    <location>
        <begin position="36"/>
        <end position="50"/>
    </location>
</feature>
<proteinExistence type="predicted"/>
<feature type="compositionally biased region" description="Polar residues" evidence="1">
    <location>
        <begin position="215"/>
        <end position="224"/>
    </location>
</feature>
<evidence type="ECO:0000256" key="1">
    <source>
        <dbReference type="SAM" id="MobiDB-lite"/>
    </source>
</evidence>
<dbReference type="GO" id="GO:0006355">
    <property type="term" value="P:regulation of DNA-templated transcription"/>
    <property type="evidence" value="ECO:0007669"/>
    <property type="project" value="InterPro"/>
</dbReference>
<reference evidence="2 3" key="1">
    <citation type="submission" date="2013-03" db="EMBL/GenBank/DDBJ databases">
        <title>The Genome Sequence of Phialophora europaea CBS 101466.</title>
        <authorList>
            <consortium name="The Broad Institute Genomics Platform"/>
            <person name="Cuomo C."/>
            <person name="de Hoog S."/>
            <person name="Gorbushina A."/>
            <person name="Walker B."/>
            <person name="Young S.K."/>
            <person name="Zeng Q."/>
            <person name="Gargeya S."/>
            <person name="Fitzgerald M."/>
            <person name="Haas B."/>
            <person name="Abouelleil A."/>
            <person name="Allen A.W."/>
            <person name="Alvarado L."/>
            <person name="Arachchi H.M."/>
            <person name="Berlin A.M."/>
            <person name="Chapman S.B."/>
            <person name="Gainer-Dewar J."/>
            <person name="Goldberg J."/>
            <person name="Griggs A."/>
            <person name="Gujja S."/>
            <person name="Hansen M."/>
            <person name="Howarth C."/>
            <person name="Imamovic A."/>
            <person name="Ireland A."/>
            <person name="Larimer J."/>
            <person name="McCowan C."/>
            <person name="Murphy C."/>
            <person name="Pearson M."/>
            <person name="Poon T.W."/>
            <person name="Priest M."/>
            <person name="Roberts A."/>
            <person name="Saif S."/>
            <person name="Shea T."/>
            <person name="Sisk P."/>
            <person name="Sykes S."/>
            <person name="Wortman J."/>
            <person name="Nusbaum C."/>
            <person name="Birren B."/>
        </authorList>
    </citation>
    <scope>NUCLEOTIDE SEQUENCE [LARGE SCALE GENOMIC DNA]</scope>
    <source>
        <strain evidence="2 3">CBS 101466</strain>
    </source>
</reference>
<dbReference type="eggNOG" id="KOG2959">
    <property type="taxonomic scope" value="Eukaryota"/>
</dbReference>
<dbReference type="PANTHER" id="PTHR13464:SF0">
    <property type="entry name" value="SAP30-BINDING PROTEIN"/>
    <property type="match status" value="1"/>
</dbReference>